<dbReference type="PANTHER" id="PTHR33307">
    <property type="entry name" value="ALPHA-RHAMNOSIDASE (EUROFUNG)"/>
    <property type="match status" value="1"/>
</dbReference>
<dbReference type="InterPro" id="IPR016007">
    <property type="entry name" value="Alpha_rhamnosid"/>
</dbReference>
<evidence type="ECO:0000259" key="5">
    <source>
        <dbReference type="Pfam" id="PF17390"/>
    </source>
</evidence>
<dbReference type="EMBL" id="BLAE01000032">
    <property type="protein sequence ID" value="GES11774.1"/>
    <property type="molecule type" value="Genomic_DNA"/>
</dbReference>
<dbReference type="EC" id="3.2.1.40" evidence="2"/>
<dbReference type="InterPro" id="IPR008928">
    <property type="entry name" value="6-hairpin_glycosidase_sf"/>
</dbReference>
<comment type="catalytic activity">
    <reaction evidence="1">
        <text>Hydrolysis of terminal non-reducing alpha-L-rhamnose residues in alpha-L-rhamnosides.</text>
        <dbReference type="EC" id="3.2.1.40"/>
    </reaction>
</comment>
<evidence type="ECO:0000259" key="4">
    <source>
        <dbReference type="Pfam" id="PF17389"/>
    </source>
</evidence>
<proteinExistence type="predicted"/>
<feature type="domain" description="Alpha-L-rhamnosidase C-terminal" evidence="5">
    <location>
        <begin position="113"/>
        <end position="174"/>
    </location>
</feature>
<evidence type="ECO:0000313" key="7">
    <source>
        <dbReference type="Proteomes" id="UP000331127"/>
    </source>
</evidence>
<dbReference type="GO" id="GO:0005975">
    <property type="term" value="P:carbohydrate metabolic process"/>
    <property type="evidence" value="ECO:0007669"/>
    <property type="project" value="InterPro"/>
</dbReference>
<dbReference type="PANTHER" id="PTHR33307:SF6">
    <property type="entry name" value="ALPHA-RHAMNOSIDASE (EUROFUNG)-RELATED"/>
    <property type="match status" value="1"/>
</dbReference>
<dbReference type="GO" id="GO:0030596">
    <property type="term" value="F:alpha-L-rhamnosidase activity"/>
    <property type="evidence" value="ECO:0007669"/>
    <property type="project" value="UniProtKB-EC"/>
</dbReference>
<evidence type="ECO:0000313" key="6">
    <source>
        <dbReference type="EMBL" id="GES11774.1"/>
    </source>
</evidence>
<dbReference type="InterPro" id="IPR035396">
    <property type="entry name" value="Bac_rhamnosid6H"/>
</dbReference>
<name>A0A5M3WSD7_9ACTN</name>
<dbReference type="Pfam" id="PF17390">
    <property type="entry name" value="Bac_rhamnosid_C"/>
    <property type="match status" value="1"/>
</dbReference>
<dbReference type="AlphaFoldDB" id="A0A5M3WSD7"/>
<dbReference type="Gene3D" id="1.50.10.10">
    <property type="match status" value="1"/>
</dbReference>
<dbReference type="Pfam" id="PF17389">
    <property type="entry name" value="Bac_rhamnosid6H"/>
    <property type="match status" value="1"/>
</dbReference>
<organism evidence="6 7">
    <name type="scientific">Acrocarpospora macrocephala</name>
    <dbReference type="NCBI Taxonomy" id="150177"/>
    <lineage>
        <taxon>Bacteria</taxon>
        <taxon>Bacillati</taxon>
        <taxon>Actinomycetota</taxon>
        <taxon>Actinomycetes</taxon>
        <taxon>Streptosporangiales</taxon>
        <taxon>Streptosporangiaceae</taxon>
        <taxon>Acrocarpospora</taxon>
    </lineage>
</organism>
<keyword evidence="3" id="KW-0378">Hydrolase</keyword>
<sequence>MRALAFGLVDPTERAAALERLLTLIDRAGGHLGTGFLSTPLLLDVLVTEGRADVAWKLLMQDTNPSWLYQVSRGATTVWETWEGYTRSGKAKMSHNHFALGAVARFLTEHIAGITPIEPGYRIIGVTPSIGGGLTSAQATIRTPYGEVLSAWTRDGDEVEFRVTVPTGAQAQFHPLGGTQAQQLPPGTHVLRRAVAGLRVED</sequence>
<dbReference type="SUPFAM" id="SSF48208">
    <property type="entry name" value="Six-hairpin glycosidases"/>
    <property type="match status" value="1"/>
</dbReference>
<comment type="caution">
    <text evidence="6">The sequence shown here is derived from an EMBL/GenBank/DDBJ whole genome shotgun (WGS) entry which is preliminary data.</text>
</comment>
<protein>
    <recommendedName>
        <fullName evidence="2">alpha-L-rhamnosidase</fullName>
        <ecNumber evidence="2">3.2.1.40</ecNumber>
    </recommendedName>
</protein>
<evidence type="ECO:0000256" key="3">
    <source>
        <dbReference type="ARBA" id="ARBA00022801"/>
    </source>
</evidence>
<dbReference type="InterPro" id="IPR035398">
    <property type="entry name" value="Bac_rhamnosid_C"/>
</dbReference>
<evidence type="ECO:0000256" key="2">
    <source>
        <dbReference type="ARBA" id="ARBA00012652"/>
    </source>
</evidence>
<feature type="domain" description="Alpha-L-rhamnosidase six-hairpin glycosidase" evidence="4">
    <location>
        <begin position="3"/>
        <end position="111"/>
    </location>
</feature>
<reference evidence="6 7" key="1">
    <citation type="submission" date="2019-10" db="EMBL/GenBank/DDBJ databases">
        <title>Whole genome shotgun sequence of Acrocarpospora macrocephala NBRC 16266.</title>
        <authorList>
            <person name="Ichikawa N."/>
            <person name="Kimura A."/>
            <person name="Kitahashi Y."/>
            <person name="Komaki H."/>
            <person name="Oguchi A."/>
        </authorList>
    </citation>
    <scope>NUCLEOTIDE SEQUENCE [LARGE SCALE GENOMIC DNA]</scope>
    <source>
        <strain evidence="6 7">NBRC 16266</strain>
    </source>
</reference>
<dbReference type="InterPro" id="IPR012341">
    <property type="entry name" value="6hp_glycosidase-like_sf"/>
</dbReference>
<gene>
    <name evidence="6" type="ORF">Amac_053710</name>
</gene>
<evidence type="ECO:0000256" key="1">
    <source>
        <dbReference type="ARBA" id="ARBA00001445"/>
    </source>
</evidence>
<dbReference type="Gene3D" id="2.60.420.10">
    <property type="entry name" value="Maltose phosphorylase, domain 3"/>
    <property type="match status" value="1"/>
</dbReference>
<dbReference type="Proteomes" id="UP000331127">
    <property type="component" value="Unassembled WGS sequence"/>
</dbReference>
<accession>A0A5M3WSD7</accession>
<keyword evidence="7" id="KW-1185">Reference proteome</keyword>